<dbReference type="AlphaFoldDB" id="A0A1I4SKW1"/>
<proteinExistence type="predicted"/>
<dbReference type="EMBL" id="FOTW01000026">
    <property type="protein sequence ID" value="SFM65126.1"/>
    <property type="molecule type" value="Genomic_DNA"/>
</dbReference>
<dbReference type="InterPro" id="IPR010982">
    <property type="entry name" value="Lambda_DNA-bd_dom_sf"/>
</dbReference>
<dbReference type="GO" id="GO:0003677">
    <property type="term" value="F:DNA binding"/>
    <property type="evidence" value="ECO:0007669"/>
    <property type="project" value="InterPro"/>
</dbReference>
<protein>
    <recommendedName>
        <fullName evidence="1">HTH cro/C1-type domain-containing protein</fullName>
    </recommendedName>
</protein>
<dbReference type="SUPFAM" id="SSF47413">
    <property type="entry name" value="lambda repressor-like DNA-binding domains"/>
    <property type="match status" value="1"/>
</dbReference>
<dbReference type="RefSeq" id="WP_093390267.1">
    <property type="nucleotide sequence ID" value="NZ_FOTW01000026.1"/>
</dbReference>
<accession>A0A1I4SKW1</accession>
<evidence type="ECO:0000259" key="1">
    <source>
        <dbReference type="PROSITE" id="PS50943"/>
    </source>
</evidence>
<evidence type="ECO:0000313" key="2">
    <source>
        <dbReference type="EMBL" id="SFM65126.1"/>
    </source>
</evidence>
<gene>
    <name evidence="2" type="ORF">SAMN02982985_04840</name>
</gene>
<dbReference type="InterPro" id="IPR001387">
    <property type="entry name" value="Cro/C1-type_HTH"/>
</dbReference>
<organism evidence="2 3">
    <name type="scientific">Rugamonas rubra</name>
    <dbReference type="NCBI Taxonomy" id="758825"/>
    <lineage>
        <taxon>Bacteria</taxon>
        <taxon>Pseudomonadati</taxon>
        <taxon>Pseudomonadota</taxon>
        <taxon>Betaproteobacteria</taxon>
        <taxon>Burkholderiales</taxon>
        <taxon>Oxalobacteraceae</taxon>
        <taxon>Telluria group</taxon>
        <taxon>Rugamonas</taxon>
    </lineage>
</organism>
<dbReference type="Gene3D" id="1.10.260.40">
    <property type="entry name" value="lambda repressor-like DNA-binding domains"/>
    <property type="match status" value="1"/>
</dbReference>
<name>A0A1I4SKW1_9BURK</name>
<dbReference type="Proteomes" id="UP000199470">
    <property type="component" value="Unassembled WGS sequence"/>
</dbReference>
<reference evidence="2 3" key="1">
    <citation type="submission" date="2016-10" db="EMBL/GenBank/DDBJ databases">
        <authorList>
            <person name="de Groot N.N."/>
        </authorList>
    </citation>
    <scope>NUCLEOTIDE SEQUENCE [LARGE SCALE GENOMIC DNA]</scope>
    <source>
        <strain evidence="2 3">ATCC 43154</strain>
    </source>
</reference>
<feature type="domain" description="HTH cro/C1-type" evidence="1">
    <location>
        <begin position="31"/>
        <end position="73"/>
    </location>
</feature>
<dbReference type="STRING" id="758825.SAMN02982985_04840"/>
<evidence type="ECO:0000313" key="3">
    <source>
        <dbReference type="Proteomes" id="UP000199470"/>
    </source>
</evidence>
<keyword evidence="3" id="KW-1185">Reference proteome</keyword>
<dbReference type="PROSITE" id="PS50943">
    <property type="entry name" value="HTH_CROC1"/>
    <property type="match status" value="1"/>
</dbReference>
<sequence length="81" mass="9231">MKTSHIRKHMPRNPHQLLDAIIGNNGLKNDAALCRILQVAPPRISKIRHGKLGVSADIILRLHEHFQIPIADLRDMMERQA</sequence>